<evidence type="ECO:0000313" key="1">
    <source>
        <dbReference type="EMBL" id="MDL2398817.1"/>
    </source>
</evidence>
<gene>
    <name evidence="1" type="primary">tssK</name>
    <name evidence="1" type="ORF">PY649_07935</name>
</gene>
<accession>A0ABT7JR32</accession>
<dbReference type="InterPro" id="IPR010263">
    <property type="entry name" value="T6SS_TssK"/>
</dbReference>
<dbReference type="Proteomes" id="UP001172645">
    <property type="component" value="Unassembled WGS sequence"/>
</dbReference>
<protein>
    <submittedName>
        <fullName evidence="1">Type VI secretion system baseplate subunit TssK</fullName>
    </submittedName>
</protein>
<evidence type="ECO:0000313" key="2">
    <source>
        <dbReference type="Proteomes" id="UP001172645"/>
    </source>
</evidence>
<dbReference type="PANTHER" id="PTHR35566">
    <property type="entry name" value="BLR3599 PROTEIN"/>
    <property type="match status" value="1"/>
</dbReference>
<dbReference type="EMBL" id="JARFYM010000004">
    <property type="protein sequence ID" value="MDL2398817.1"/>
    <property type="molecule type" value="Genomic_DNA"/>
</dbReference>
<comment type="caution">
    <text evidence="1">The sequence shown here is derived from an EMBL/GenBank/DDBJ whole genome shotgun (WGS) entry which is preliminary data.</text>
</comment>
<dbReference type="RefSeq" id="WP_285867697.1">
    <property type="nucleotide sequence ID" value="NZ_JARFYM010000004.1"/>
</dbReference>
<dbReference type="Pfam" id="PF05936">
    <property type="entry name" value="T6SS_VasE"/>
    <property type="match status" value="1"/>
</dbReference>
<sequence length="445" mass="49181">MSTGKPLWLEGMFLRPQHLQQYDRWIEDSLEQRVAALLPHSWGLRSLQLDPNALKNGQVRVISVEMVFPDGTVYAAPAAQPLPPARHLTTDFQGKRLFMAVPLRAPGGIDVADNDNPTHRFRRVATELRDSAKADRPPADIYLAALNARLVIEGEALDELVYVPIAEIDAVDAQGQVTLSETFIPPALVAGASVRLVSLMEQIRSLLKSRSDALASGAAGEDGGTRSGTIDLITLGIVNRYQAIFDHMIASAVHAPEIVYRECIALAGELSAYAATGRKLPDLGRYNHRDLRTSFENLMPILRNLLSVIVERNAVSIPLTERDYGIWLGEIKDRMTFVGRRFVLIARANIALEAIRVQMPIQIKIGPVEQIRDLVNLQLPGIGVQPLSVAPREIPFIQNAVYFELDDSNPLWSRFRDSAAFALHVSGDYPGLDLELWAIQRGTAQ</sequence>
<dbReference type="NCBIfam" id="TIGR03353">
    <property type="entry name" value="VI_chp_4"/>
    <property type="match status" value="1"/>
</dbReference>
<organism evidence="1 2">
    <name type="scientific">Rhizobium mayense</name>
    <dbReference type="NCBI Taxonomy" id="1312184"/>
    <lineage>
        <taxon>Bacteria</taxon>
        <taxon>Pseudomonadati</taxon>
        <taxon>Pseudomonadota</taxon>
        <taxon>Alphaproteobacteria</taxon>
        <taxon>Hyphomicrobiales</taxon>
        <taxon>Rhizobiaceae</taxon>
        <taxon>Rhizobium/Agrobacterium group</taxon>
        <taxon>Rhizobium</taxon>
    </lineage>
</organism>
<proteinExistence type="predicted"/>
<name>A0ABT7JR32_9HYPH</name>
<reference evidence="1" key="1">
    <citation type="submission" date="2023-06" db="EMBL/GenBank/DDBJ databases">
        <title>Phylogenetic Diversity of Rhizobium strains.</title>
        <authorList>
            <person name="Moura F.T."/>
            <person name="Helene L.C.F."/>
            <person name="Hungria M."/>
        </authorList>
    </citation>
    <scope>NUCLEOTIDE SEQUENCE</scope>
    <source>
        <strain evidence="1">CCGE526</strain>
    </source>
</reference>
<keyword evidence="2" id="KW-1185">Reference proteome</keyword>
<dbReference type="PANTHER" id="PTHR35566:SF1">
    <property type="entry name" value="TYPE VI SECRETION SYSTEM BASEPLATE COMPONENT TSSK1"/>
    <property type="match status" value="1"/>
</dbReference>